<protein>
    <submittedName>
        <fullName evidence="2">Adsorption protein B</fullName>
    </submittedName>
</protein>
<evidence type="ECO:0000313" key="3">
    <source>
        <dbReference type="Proteomes" id="UP000244189"/>
    </source>
</evidence>
<organism evidence="2 3">
    <name type="scientific">Sphingomonas aurantiaca</name>
    <dbReference type="NCBI Taxonomy" id="185949"/>
    <lineage>
        <taxon>Bacteria</taxon>
        <taxon>Pseudomonadati</taxon>
        <taxon>Pseudomonadota</taxon>
        <taxon>Alphaproteobacteria</taxon>
        <taxon>Sphingomonadales</taxon>
        <taxon>Sphingomonadaceae</taxon>
        <taxon>Sphingomonas</taxon>
    </lineage>
</organism>
<dbReference type="Gene3D" id="3.90.550.10">
    <property type="entry name" value="Spore Coat Polysaccharide Biosynthesis Protein SpsA, Chain A"/>
    <property type="match status" value="1"/>
</dbReference>
<keyword evidence="1" id="KW-1133">Transmembrane helix</keyword>
<evidence type="ECO:0000256" key="1">
    <source>
        <dbReference type="SAM" id="Phobius"/>
    </source>
</evidence>
<dbReference type="NCBIfam" id="NF011307">
    <property type="entry name" value="PRK14716.1-5"/>
    <property type="match status" value="1"/>
</dbReference>
<keyword evidence="1" id="KW-0812">Transmembrane</keyword>
<dbReference type="AlphaFoldDB" id="A0A2T5GRQ1"/>
<sequence>MVESFWIIDGLARETLLFAGVGLFLGGIDDLLVDIVFIVHRLWKGERPRLTLATLPPPRSHGGIAVFVAAWDEVAVIGGMLSTALDRYRHDAYRIYVGVYPNDQGTIEAVAAIVAQDDRVRMVIGPRYGPTTKADCLNTLWHALTRDDAHEGRQTKAIVLHDAEDVVHPHELRVFDSLIDRYDVVQLPVLPLVHHGARLVSGHYADEFAESHAKQIVVRTALGAAMPLAGTGCAIAPAMLARIAAARGGDPFDATSLTEDYELGLRLADLGARGIFARVAADNAGSVVAVRAYFPGTIRESIRQKTRWMNGIALAGWDRTGWARPRAYADHWMRMRDRRAPLAVVVLAVAYVGILAWAVSTAAHHWAGPAAPPLAPPRPIATGMFIANSALLAWRLALRMLFTGRSYGLAEAVWALPRFVVGNWVALIVAPCAVVHYIGMLRGAAPVWDKTRHEFPDLPPDLRAVPVGTCRALDPSVSSPG</sequence>
<dbReference type="Pfam" id="PF13641">
    <property type="entry name" value="Glyco_tranf_2_3"/>
    <property type="match status" value="1"/>
</dbReference>
<accession>A0A2T5GRQ1</accession>
<proteinExistence type="predicted"/>
<dbReference type="InterPro" id="IPR029044">
    <property type="entry name" value="Nucleotide-diphossugar_trans"/>
</dbReference>
<feature type="transmembrane region" description="Helical" evidence="1">
    <location>
        <begin position="340"/>
        <end position="360"/>
    </location>
</feature>
<dbReference type="Proteomes" id="UP000244189">
    <property type="component" value="Unassembled WGS sequence"/>
</dbReference>
<keyword evidence="3" id="KW-1185">Reference proteome</keyword>
<feature type="transmembrane region" description="Helical" evidence="1">
    <location>
        <begin position="380"/>
        <end position="398"/>
    </location>
</feature>
<feature type="transmembrane region" description="Helical" evidence="1">
    <location>
        <begin position="16"/>
        <end position="39"/>
    </location>
</feature>
<feature type="transmembrane region" description="Helical" evidence="1">
    <location>
        <begin position="419"/>
        <end position="439"/>
    </location>
</feature>
<dbReference type="RefSeq" id="WP_107956428.1">
    <property type="nucleotide sequence ID" value="NZ_QAOG01000001.1"/>
</dbReference>
<keyword evidence="1" id="KW-0472">Membrane</keyword>
<name>A0A2T5GRQ1_9SPHN</name>
<evidence type="ECO:0000313" key="2">
    <source>
        <dbReference type="EMBL" id="PTQ62006.1"/>
    </source>
</evidence>
<dbReference type="EMBL" id="QAOG01000001">
    <property type="protein sequence ID" value="PTQ62006.1"/>
    <property type="molecule type" value="Genomic_DNA"/>
</dbReference>
<reference evidence="2 3" key="1">
    <citation type="submission" date="2018-04" db="EMBL/GenBank/DDBJ databases">
        <title>Genomic Encyclopedia of Type Strains, Phase III (KMG-III): the genomes of soil and plant-associated and newly described type strains.</title>
        <authorList>
            <person name="Whitman W."/>
        </authorList>
    </citation>
    <scope>NUCLEOTIDE SEQUENCE [LARGE SCALE GENOMIC DNA]</scope>
    <source>
        <strain evidence="2 3">MA101b</strain>
    </source>
</reference>
<dbReference type="SUPFAM" id="SSF53448">
    <property type="entry name" value="Nucleotide-diphospho-sugar transferases"/>
    <property type="match status" value="1"/>
</dbReference>
<gene>
    <name evidence="2" type="ORF">C8J26_0277</name>
</gene>
<comment type="caution">
    <text evidence="2">The sequence shown here is derived from an EMBL/GenBank/DDBJ whole genome shotgun (WGS) entry which is preliminary data.</text>
</comment>